<gene>
    <name evidence="1" type="ORF">RBU60_04480</name>
</gene>
<evidence type="ECO:0000313" key="1">
    <source>
        <dbReference type="EMBL" id="MDQ7916820.1"/>
    </source>
</evidence>
<proteinExistence type="predicted"/>
<protein>
    <submittedName>
        <fullName evidence="1">Uncharacterized protein</fullName>
    </submittedName>
</protein>
<sequence>MMSCIGDNTEVKVPKYKSNKENIINKFQEAEDVELNWSFKSGFINGEFISDQNLTLNLEYPKKLKVDEKFLEEKINFSKRISDEEILNKKSFDYFIVNIYLGDSLIKEHKEKSNSEL</sequence>
<dbReference type="RefSeq" id="WP_308863481.1">
    <property type="nucleotide sequence ID" value="NZ_JAVHUL010000008.1"/>
</dbReference>
<evidence type="ECO:0000313" key="2">
    <source>
        <dbReference type="Proteomes" id="UP001230915"/>
    </source>
</evidence>
<accession>A0ABU0ZZD1</accession>
<keyword evidence="2" id="KW-1185">Reference proteome</keyword>
<comment type="caution">
    <text evidence="1">The sequence shown here is derived from an EMBL/GenBank/DDBJ whole genome shotgun (WGS) entry which is preliminary data.</text>
</comment>
<organism evidence="1 2">
    <name type="scientific">Mesonia profundi</name>
    <dbReference type="NCBI Taxonomy" id="3070998"/>
    <lineage>
        <taxon>Bacteria</taxon>
        <taxon>Pseudomonadati</taxon>
        <taxon>Bacteroidota</taxon>
        <taxon>Flavobacteriia</taxon>
        <taxon>Flavobacteriales</taxon>
        <taxon>Flavobacteriaceae</taxon>
        <taxon>Mesonia</taxon>
    </lineage>
</organism>
<dbReference type="EMBL" id="JAVHUL010000008">
    <property type="protein sequence ID" value="MDQ7916820.1"/>
    <property type="molecule type" value="Genomic_DNA"/>
</dbReference>
<dbReference type="Proteomes" id="UP001230915">
    <property type="component" value="Unassembled WGS sequence"/>
</dbReference>
<reference evidence="1 2" key="1">
    <citation type="submission" date="2023-08" db="EMBL/GenBank/DDBJ databases">
        <title>Mesonia sp. MT50, isolated from deep-sea sediment of the Mariana Trench.</title>
        <authorList>
            <person name="Fu H."/>
        </authorList>
    </citation>
    <scope>NUCLEOTIDE SEQUENCE [LARGE SCALE GENOMIC DNA]</scope>
    <source>
        <strain evidence="1 2">MT50</strain>
    </source>
</reference>
<name>A0ABU0ZZD1_9FLAO</name>